<reference evidence="12 13" key="1">
    <citation type="submission" date="2024-05" db="EMBL/GenBank/DDBJ databases">
        <title>Long read based assembly of the Candida bracarensis genome reveals expanded adhesin content.</title>
        <authorList>
            <person name="Marcet-Houben M."/>
            <person name="Ksiezopolska E."/>
            <person name="Gabaldon T."/>
        </authorList>
    </citation>
    <scope>NUCLEOTIDE SEQUENCE [LARGE SCALE GENOMIC DNA]</scope>
    <source>
        <strain evidence="12 13">CBM6</strain>
    </source>
</reference>
<keyword evidence="10" id="KW-0472">Membrane</keyword>
<evidence type="ECO:0000256" key="5">
    <source>
        <dbReference type="ARBA" id="ARBA00022448"/>
    </source>
</evidence>
<feature type="coiled-coil region" evidence="11">
    <location>
        <begin position="89"/>
        <end position="123"/>
    </location>
</feature>
<keyword evidence="13" id="KW-1185">Reference proteome</keyword>
<protein>
    <recommendedName>
        <fullName evidence="4">Autophagy-related protein 14</fullName>
    </recommendedName>
</protein>
<evidence type="ECO:0000313" key="13">
    <source>
        <dbReference type="Proteomes" id="UP001623330"/>
    </source>
</evidence>
<dbReference type="EMBL" id="JBEVYD010000005">
    <property type="protein sequence ID" value="KAL3232081.1"/>
    <property type="molecule type" value="Genomic_DNA"/>
</dbReference>
<evidence type="ECO:0000256" key="3">
    <source>
        <dbReference type="ARBA" id="ARBA00009574"/>
    </source>
</evidence>
<keyword evidence="5" id="KW-0813">Transport</keyword>
<comment type="caution">
    <text evidence="12">The sequence shown here is derived from an EMBL/GenBank/DDBJ whole genome shotgun (WGS) entry which is preliminary data.</text>
</comment>
<keyword evidence="6" id="KW-0926">Vacuole</keyword>
<evidence type="ECO:0000256" key="2">
    <source>
        <dbReference type="ARBA" id="ARBA00004623"/>
    </source>
</evidence>
<evidence type="ECO:0000256" key="8">
    <source>
        <dbReference type="ARBA" id="ARBA00023006"/>
    </source>
</evidence>
<sequence>MQCPVCDTQSHVFLCSHCVNSSPDLLVSLKLDLIILNETNEELKRRINTIMDHQGKVQTTAGKNGSVNGIEVLEERLRRMDVLRSTRLNNKIKYRIEQQNIRLNKKREEIERLKTVLVSSRTRVHDTSIEKKLHEKTNELKSKLSLTSKLVEQTQSDKVLALNRWYSLRKRESFEIPYTIAYQPVLSLKNYHKFPMSIIEGSLIKMVQYMNIFTSINFIQIPTIFIVNEVDISTKHEEVLKLKRKSPIIVTALAKCVVQIMLIMTRHLRLLNDDDQNVDFEWILDQYDIDGLFYHMATGAAIDAKKSRVASTLTLERALEIICSSLKVDKSDIMLYPGEKHRAQLLDNHTKQKHPHTEVPTDRWYIVG</sequence>
<proteinExistence type="inferred from homology"/>
<evidence type="ECO:0000256" key="6">
    <source>
        <dbReference type="ARBA" id="ARBA00022554"/>
    </source>
</evidence>
<dbReference type="Proteomes" id="UP001623330">
    <property type="component" value="Unassembled WGS sequence"/>
</dbReference>
<evidence type="ECO:0000256" key="10">
    <source>
        <dbReference type="ARBA" id="ARBA00023136"/>
    </source>
</evidence>
<evidence type="ECO:0000256" key="11">
    <source>
        <dbReference type="SAM" id="Coils"/>
    </source>
</evidence>
<accession>A0ABR4NU02</accession>
<name>A0ABR4NU02_9SACH</name>
<evidence type="ECO:0000313" key="12">
    <source>
        <dbReference type="EMBL" id="KAL3232081.1"/>
    </source>
</evidence>
<comment type="subcellular location">
    <subcellularLocation>
        <location evidence="2">Preautophagosomal structure membrane</location>
        <topology evidence="2">Peripheral membrane protein</topology>
    </subcellularLocation>
    <subcellularLocation>
        <location evidence="1">Vacuole membrane</location>
        <topology evidence="1">Peripheral membrane protein</topology>
    </subcellularLocation>
</comment>
<evidence type="ECO:0000256" key="1">
    <source>
        <dbReference type="ARBA" id="ARBA00004148"/>
    </source>
</evidence>
<dbReference type="PRINTS" id="PR02030">
    <property type="entry name" value="AUTOPHGYRP14"/>
</dbReference>
<dbReference type="InterPro" id="IPR018791">
    <property type="entry name" value="UV_resistance/autophagy_Atg14"/>
</dbReference>
<dbReference type="Pfam" id="PF10186">
    <property type="entry name" value="ATG14"/>
    <property type="match status" value="1"/>
</dbReference>
<keyword evidence="8" id="KW-0072">Autophagy</keyword>
<dbReference type="InterPro" id="IPR023261">
    <property type="entry name" value="Autophagy-related_protein_14"/>
</dbReference>
<organism evidence="12 13">
    <name type="scientific">Nakaseomyces bracarensis</name>
    <dbReference type="NCBI Taxonomy" id="273131"/>
    <lineage>
        <taxon>Eukaryota</taxon>
        <taxon>Fungi</taxon>
        <taxon>Dikarya</taxon>
        <taxon>Ascomycota</taxon>
        <taxon>Saccharomycotina</taxon>
        <taxon>Saccharomycetes</taxon>
        <taxon>Saccharomycetales</taxon>
        <taxon>Saccharomycetaceae</taxon>
        <taxon>Nakaseomyces</taxon>
    </lineage>
</organism>
<evidence type="ECO:0000256" key="7">
    <source>
        <dbReference type="ARBA" id="ARBA00022927"/>
    </source>
</evidence>
<keyword evidence="9 11" id="KW-0175">Coiled coil</keyword>
<evidence type="ECO:0000256" key="9">
    <source>
        <dbReference type="ARBA" id="ARBA00023054"/>
    </source>
</evidence>
<evidence type="ECO:0000256" key="4">
    <source>
        <dbReference type="ARBA" id="ARBA00013807"/>
    </source>
</evidence>
<gene>
    <name evidence="12" type="ORF">RNJ44_03997</name>
</gene>
<comment type="similarity">
    <text evidence="3">Belongs to the ATG14 family.</text>
</comment>
<keyword evidence="7" id="KW-0653">Protein transport</keyword>